<name>A0AAN6Z1K0_9PEZI</name>
<dbReference type="GeneID" id="87832444"/>
<keyword evidence="1" id="KW-0732">Signal</keyword>
<accession>A0AAN6Z1K0</accession>
<reference evidence="2" key="2">
    <citation type="submission" date="2023-05" db="EMBL/GenBank/DDBJ databases">
        <authorList>
            <consortium name="Lawrence Berkeley National Laboratory"/>
            <person name="Steindorff A."/>
            <person name="Hensen N."/>
            <person name="Bonometti L."/>
            <person name="Westerberg I."/>
            <person name="Brannstrom I.O."/>
            <person name="Guillou S."/>
            <person name="Cros-Aarteil S."/>
            <person name="Calhoun S."/>
            <person name="Haridas S."/>
            <person name="Kuo A."/>
            <person name="Mondo S."/>
            <person name="Pangilinan J."/>
            <person name="Riley R."/>
            <person name="Labutti K."/>
            <person name="Andreopoulos B."/>
            <person name="Lipzen A."/>
            <person name="Chen C."/>
            <person name="Yanf M."/>
            <person name="Daum C."/>
            <person name="Ng V."/>
            <person name="Clum A."/>
            <person name="Ohm R."/>
            <person name="Martin F."/>
            <person name="Silar P."/>
            <person name="Natvig D."/>
            <person name="Lalanne C."/>
            <person name="Gautier V."/>
            <person name="Ament-Velasquez S.L."/>
            <person name="Kruys A."/>
            <person name="Hutchinson M.I."/>
            <person name="Powell A.J."/>
            <person name="Barry K."/>
            <person name="Miller A.N."/>
            <person name="Grigoriev I.V."/>
            <person name="Debuchy R."/>
            <person name="Gladieux P."/>
            <person name="Thoren M.H."/>
            <person name="Johannesson H."/>
        </authorList>
    </citation>
    <scope>NUCLEOTIDE SEQUENCE</scope>
    <source>
        <strain evidence="2">CBS 731.68</strain>
    </source>
</reference>
<evidence type="ECO:0000313" key="2">
    <source>
        <dbReference type="EMBL" id="KAK4121971.1"/>
    </source>
</evidence>
<dbReference type="Proteomes" id="UP001302602">
    <property type="component" value="Unassembled WGS sequence"/>
</dbReference>
<keyword evidence="3" id="KW-1185">Reference proteome</keyword>
<dbReference type="EMBL" id="MU853232">
    <property type="protein sequence ID" value="KAK4121971.1"/>
    <property type="molecule type" value="Genomic_DNA"/>
</dbReference>
<dbReference type="PANTHER" id="PTHR39603">
    <property type="entry name" value="CYANOVIRIN-N DOMAIN-CONTAINING PROTEIN"/>
    <property type="match status" value="1"/>
</dbReference>
<proteinExistence type="predicted"/>
<comment type="caution">
    <text evidence="2">The sequence shown here is derived from an EMBL/GenBank/DDBJ whole genome shotgun (WGS) entry which is preliminary data.</text>
</comment>
<organism evidence="2 3">
    <name type="scientific">Parathielavia appendiculata</name>
    <dbReference type="NCBI Taxonomy" id="2587402"/>
    <lineage>
        <taxon>Eukaryota</taxon>
        <taxon>Fungi</taxon>
        <taxon>Dikarya</taxon>
        <taxon>Ascomycota</taxon>
        <taxon>Pezizomycotina</taxon>
        <taxon>Sordariomycetes</taxon>
        <taxon>Sordariomycetidae</taxon>
        <taxon>Sordariales</taxon>
        <taxon>Chaetomiaceae</taxon>
        <taxon>Parathielavia</taxon>
    </lineage>
</organism>
<gene>
    <name evidence="2" type="ORF">N657DRAFT_673191</name>
</gene>
<evidence type="ECO:0000313" key="3">
    <source>
        <dbReference type="Proteomes" id="UP001302602"/>
    </source>
</evidence>
<dbReference type="AlphaFoldDB" id="A0AAN6Z1K0"/>
<protein>
    <submittedName>
        <fullName evidence="2">Uncharacterized protein</fullName>
    </submittedName>
</protein>
<dbReference type="RefSeq" id="XP_062645742.1">
    <property type="nucleotide sequence ID" value="XM_062795676.1"/>
</dbReference>
<feature type="signal peptide" evidence="1">
    <location>
        <begin position="1"/>
        <end position="19"/>
    </location>
</feature>
<feature type="chain" id="PRO_5042978775" evidence="1">
    <location>
        <begin position="20"/>
        <end position="174"/>
    </location>
</feature>
<sequence length="174" mass="18309">MVNLALPLAALAMAASVAAAPAATNGTVFSFAQWVEDIIANPDTALTVDEAFAAAQAADVVGAAGGLQKRVRCEVPGWTRAPGRDAAWCVDYLARIGQGGQQCVLDRGNIQMCRRGGAQIVASQARSERLSANCNDVARTAGIIFDNCWRSDDTILGSEICITENRMQININGI</sequence>
<evidence type="ECO:0000256" key="1">
    <source>
        <dbReference type="SAM" id="SignalP"/>
    </source>
</evidence>
<reference evidence="2" key="1">
    <citation type="journal article" date="2023" name="Mol. Phylogenet. Evol.">
        <title>Genome-scale phylogeny and comparative genomics of the fungal order Sordariales.</title>
        <authorList>
            <person name="Hensen N."/>
            <person name="Bonometti L."/>
            <person name="Westerberg I."/>
            <person name="Brannstrom I.O."/>
            <person name="Guillou S."/>
            <person name="Cros-Aarteil S."/>
            <person name="Calhoun S."/>
            <person name="Haridas S."/>
            <person name="Kuo A."/>
            <person name="Mondo S."/>
            <person name="Pangilinan J."/>
            <person name="Riley R."/>
            <person name="LaButti K."/>
            <person name="Andreopoulos B."/>
            <person name="Lipzen A."/>
            <person name="Chen C."/>
            <person name="Yan M."/>
            <person name="Daum C."/>
            <person name="Ng V."/>
            <person name="Clum A."/>
            <person name="Steindorff A."/>
            <person name="Ohm R.A."/>
            <person name="Martin F."/>
            <person name="Silar P."/>
            <person name="Natvig D.O."/>
            <person name="Lalanne C."/>
            <person name="Gautier V."/>
            <person name="Ament-Velasquez S.L."/>
            <person name="Kruys A."/>
            <person name="Hutchinson M.I."/>
            <person name="Powell A.J."/>
            <person name="Barry K."/>
            <person name="Miller A.N."/>
            <person name="Grigoriev I.V."/>
            <person name="Debuchy R."/>
            <person name="Gladieux P."/>
            <person name="Hiltunen Thoren M."/>
            <person name="Johannesson H."/>
        </authorList>
    </citation>
    <scope>NUCLEOTIDE SEQUENCE</scope>
    <source>
        <strain evidence="2">CBS 731.68</strain>
    </source>
</reference>
<dbReference type="PANTHER" id="PTHR39603:SF1">
    <property type="entry name" value="CYANOVIRIN-N DOMAIN-CONTAINING PROTEIN"/>
    <property type="match status" value="1"/>
</dbReference>